<dbReference type="InterPro" id="IPR025746">
    <property type="entry name" value="PilX_N_dom"/>
</dbReference>
<dbReference type="Pfam" id="PF14341">
    <property type="entry name" value="PilX_N"/>
    <property type="match status" value="1"/>
</dbReference>
<proteinExistence type="predicted"/>
<evidence type="ECO:0000256" key="1">
    <source>
        <dbReference type="SAM" id="MobiDB-lite"/>
    </source>
</evidence>
<sequence length="370" mass="39733">MQQRGMVLVVTLVLLSLALVIGMAGMKTAWIAERMSGNQRVGISALALAEYGAAEALKRDVPRRISSGQCLEDAGSAPDYSAKAIYRYRACKSSQGGIVNIVVSGDYSGVERHVSFEYILPTGFLGLSPVNLPTPLNRVDAKAYGHVIEEGRTISDIHGGRYPAIAMNDGDRNLTDPLDWERRGYHVVPGIGDISESILTDPEAFHGFIDKVHAVAESRSRVRASHPGTDGPRPVLTYVDGDLDIGQPYSGAGLLVVNGNLEVHDAFEFEGLMIVLGTSFQMRNQLASQIRGAIIVAPSNRQDDGSVSYGIADVILSDGGQVDYIYDAGALESAFFLLAATEAEAAWQNDNHSSRKPGIVRWQESGATAE</sequence>
<dbReference type="EMBL" id="FNNI01000012">
    <property type="protein sequence ID" value="SDY14819.1"/>
    <property type="molecule type" value="Genomic_DNA"/>
</dbReference>
<gene>
    <name evidence="3" type="ORF">SAMN05443545_11214</name>
</gene>
<dbReference type="STRING" id="574349.SAMN05443545_11214"/>
<dbReference type="AlphaFoldDB" id="A0A1H3HJH6"/>
<organism evidence="3 4">
    <name type="scientific">Aidingimonas halophila</name>
    <dbReference type="NCBI Taxonomy" id="574349"/>
    <lineage>
        <taxon>Bacteria</taxon>
        <taxon>Pseudomonadati</taxon>
        <taxon>Pseudomonadota</taxon>
        <taxon>Gammaproteobacteria</taxon>
        <taxon>Oceanospirillales</taxon>
        <taxon>Halomonadaceae</taxon>
        <taxon>Aidingimonas</taxon>
    </lineage>
</organism>
<feature type="region of interest" description="Disordered" evidence="1">
    <location>
        <begin position="349"/>
        <end position="370"/>
    </location>
</feature>
<dbReference type="Proteomes" id="UP000198500">
    <property type="component" value="Unassembled WGS sequence"/>
</dbReference>
<evidence type="ECO:0000313" key="3">
    <source>
        <dbReference type="EMBL" id="SDY14819.1"/>
    </source>
</evidence>
<keyword evidence="4" id="KW-1185">Reference proteome</keyword>
<reference evidence="3 4" key="1">
    <citation type="submission" date="2016-10" db="EMBL/GenBank/DDBJ databases">
        <authorList>
            <person name="de Groot N.N."/>
        </authorList>
    </citation>
    <scope>NUCLEOTIDE SEQUENCE [LARGE SCALE GENOMIC DNA]</scope>
    <source>
        <strain evidence="3 4">DSM 19219</strain>
    </source>
</reference>
<name>A0A1H3HJH6_9GAMM</name>
<evidence type="ECO:0000313" key="4">
    <source>
        <dbReference type="Proteomes" id="UP000198500"/>
    </source>
</evidence>
<accession>A0A1H3HJH6</accession>
<evidence type="ECO:0000259" key="2">
    <source>
        <dbReference type="Pfam" id="PF14341"/>
    </source>
</evidence>
<dbReference type="OrthoDB" id="5790271at2"/>
<dbReference type="RefSeq" id="WP_092572253.1">
    <property type="nucleotide sequence ID" value="NZ_BMXH01000013.1"/>
</dbReference>
<protein>
    <submittedName>
        <fullName evidence="3">PilX N-terminal</fullName>
    </submittedName>
</protein>
<feature type="domain" description="Type 4 fimbrial biogenesis protein PilX N-terminal" evidence="2">
    <location>
        <begin position="4"/>
        <end position="52"/>
    </location>
</feature>